<name>A0A0A9CP67_ARUDO</name>
<feature type="domain" description="ATP-dependent DNA helicase RecQ zinc-binding" evidence="1">
    <location>
        <begin position="14"/>
        <end position="51"/>
    </location>
</feature>
<accession>A0A0A9CP67</accession>
<dbReference type="AlphaFoldDB" id="A0A0A9CP67"/>
<sequence length="172" mass="19274">MQDSDATLYSPLIMQIVDYCESSSCRQKRIIESFGEKVQPTLCQHSCDACKHPNLVSSRLEELRCKNTWTQSSGIVKMRQAYQLKTYQILMLLMADGKEVVSNIAISKIGPKAGLDAQFKALERAESAYYQAKQQGGSLVDKKNISQALRDACRKRLLDTLGQAKLRLGNLL</sequence>
<dbReference type="Gene3D" id="1.10.10.10">
    <property type="entry name" value="Winged helix-like DNA-binding domain superfamily/Winged helix DNA-binding domain"/>
    <property type="match status" value="1"/>
</dbReference>
<protein>
    <recommendedName>
        <fullName evidence="1">ATP-dependent DNA helicase RecQ zinc-binding domain-containing protein</fullName>
    </recommendedName>
</protein>
<evidence type="ECO:0000313" key="2">
    <source>
        <dbReference type="EMBL" id="JAD77396.1"/>
    </source>
</evidence>
<evidence type="ECO:0000259" key="1">
    <source>
        <dbReference type="Pfam" id="PF16124"/>
    </source>
</evidence>
<dbReference type="EMBL" id="GBRH01220499">
    <property type="protein sequence ID" value="JAD77396.1"/>
    <property type="molecule type" value="Transcribed_RNA"/>
</dbReference>
<organism evidence="2">
    <name type="scientific">Arundo donax</name>
    <name type="common">Giant reed</name>
    <name type="synonym">Donax arundinaceus</name>
    <dbReference type="NCBI Taxonomy" id="35708"/>
    <lineage>
        <taxon>Eukaryota</taxon>
        <taxon>Viridiplantae</taxon>
        <taxon>Streptophyta</taxon>
        <taxon>Embryophyta</taxon>
        <taxon>Tracheophyta</taxon>
        <taxon>Spermatophyta</taxon>
        <taxon>Magnoliopsida</taxon>
        <taxon>Liliopsida</taxon>
        <taxon>Poales</taxon>
        <taxon>Poaceae</taxon>
        <taxon>PACMAD clade</taxon>
        <taxon>Arundinoideae</taxon>
        <taxon>Arundineae</taxon>
        <taxon>Arundo</taxon>
    </lineage>
</organism>
<dbReference type="InterPro" id="IPR032284">
    <property type="entry name" value="RecQ_Zn-bd"/>
</dbReference>
<reference evidence="2" key="2">
    <citation type="journal article" date="2015" name="Data Brief">
        <title>Shoot transcriptome of the giant reed, Arundo donax.</title>
        <authorList>
            <person name="Barrero R.A."/>
            <person name="Guerrero F.D."/>
            <person name="Moolhuijzen P."/>
            <person name="Goolsby J.A."/>
            <person name="Tidwell J."/>
            <person name="Bellgard S.E."/>
            <person name="Bellgard M.I."/>
        </authorList>
    </citation>
    <scope>NUCLEOTIDE SEQUENCE</scope>
    <source>
        <tissue evidence="2">Shoot tissue taken approximately 20 cm above the soil surface</tissue>
    </source>
</reference>
<dbReference type="Pfam" id="PF16124">
    <property type="entry name" value="RecQ_Zn_bind"/>
    <property type="match status" value="1"/>
</dbReference>
<dbReference type="InterPro" id="IPR036388">
    <property type="entry name" value="WH-like_DNA-bd_sf"/>
</dbReference>
<proteinExistence type="predicted"/>
<reference evidence="2" key="1">
    <citation type="submission" date="2014-09" db="EMBL/GenBank/DDBJ databases">
        <authorList>
            <person name="Magalhaes I.L.F."/>
            <person name="Oliveira U."/>
            <person name="Santos F.R."/>
            <person name="Vidigal T.H.D.A."/>
            <person name="Brescovit A.D."/>
            <person name="Santos A.J."/>
        </authorList>
    </citation>
    <scope>NUCLEOTIDE SEQUENCE</scope>
    <source>
        <tissue evidence="2">Shoot tissue taken approximately 20 cm above the soil surface</tissue>
    </source>
</reference>